<evidence type="ECO:0000313" key="5">
    <source>
        <dbReference type="Proteomes" id="UP000621492"/>
    </source>
</evidence>
<dbReference type="Pfam" id="PF08797">
    <property type="entry name" value="HIRAN"/>
    <property type="match status" value="1"/>
</dbReference>
<organism evidence="4 5">
    <name type="scientific">Lentibacillus populi</name>
    <dbReference type="NCBI Taxonomy" id="1827502"/>
    <lineage>
        <taxon>Bacteria</taxon>
        <taxon>Bacillati</taxon>
        <taxon>Bacillota</taxon>
        <taxon>Bacilli</taxon>
        <taxon>Bacillales</taxon>
        <taxon>Bacillaceae</taxon>
        <taxon>Lentibacillus</taxon>
    </lineage>
</organism>
<sequence>MHAIKSLLVVWKNTKDNLYYHVGTLNYDGQKYTFEYTFKSNSPRTVTEAIRRGYRLHPAFPLLQKTYQSEELFPAFDRRIPDNTRIGFENILDEFGLPATADRMDILRETRGMLSQDPYSFEEPLRLNGEELRSNFYVNGIRHQGHISENWYDYVREGDSLIPELEEDNKFDSYAVKVMTSSGVHIGCIPGIYAQAVHSLLKQRISVELTVQQLRPQFASQWWVRVRLEATIELENTDERYRHNLEGFIFQESA</sequence>
<dbReference type="GO" id="GO:0008270">
    <property type="term" value="F:zinc ion binding"/>
    <property type="evidence" value="ECO:0007669"/>
    <property type="project" value="InterPro"/>
</dbReference>
<dbReference type="InterPro" id="IPR014905">
    <property type="entry name" value="HIRAN"/>
</dbReference>
<gene>
    <name evidence="4" type="ORF">GCM10011409_23800</name>
</gene>
<evidence type="ECO:0000313" key="4">
    <source>
        <dbReference type="EMBL" id="GGB45470.1"/>
    </source>
</evidence>
<evidence type="ECO:0000256" key="2">
    <source>
        <dbReference type="ARBA" id="ARBA00022801"/>
    </source>
</evidence>
<reference evidence="4" key="2">
    <citation type="submission" date="2020-09" db="EMBL/GenBank/DDBJ databases">
        <authorList>
            <person name="Sun Q."/>
            <person name="Zhou Y."/>
        </authorList>
    </citation>
    <scope>NUCLEOTIDE SEQUENCE</scope>
    <source>
        <strain evidence="4">CGMCC 1.15454</strain>
    </source>
</reference>
<evidence type="ECO:0000259" key="3">
    <source>
        <dbReference type="SMART" id="SM00910"/>
    </source>
</evidence>
<reference evidence="4" key="1">
    <citation type="journal article" date="2014" name="Int. J. Syst. Evol. Microbiol.">
        <title>Complete genome sequence of Corynebacterium casei LMG S-19264T (=DSM 44701T), isolated from a smear-ripened cheese.</title>
        <authorList>
            <consortium name="US DOE Joint Genome Institute (JGI-PGF)"/>
            <person name="Walter F."/>
            <person name="Albersmeier A."/>
            <person name="Kalinowski J."/>
            <person name="Ruckert C."/>
        </authorList>
    </citation>
    <scope>NUCLEOTIDE SEQUENCE</scope>
    <source>
        <strain evidence="4">CGMCC 1.15454</strain>
    </source>
</reference>
<protein>
    <recommendedName>
        <fullName evidence="3">HIRAN domain-containing protein</fullName>
    </recommendedName>
</protein>
<dbReference type="Proteomes" id="UP000621492">
    <property type="component" value="Unassembled WGS sequence"/>
</dbReference>
<dbReference type="RefSeq" id="WP_088052644.1">
    <property type="nucleotide sequence ID" value="NZ_BMJD01000018.1"/>
</dbReference>
<name>A0A9W5TY88_9BACI</name>
<proteinExistence type="predicted"/>
<keyword evidence="1" id="KW-0479">Metal-binding</keyword>
<comment type="caution">
    <text evidence="4">The sequence shown here is derived from an EMBL/GenBank/DDBJ whole genome shotgun (WGS) entry which is preliminary data.</text>
</comment>
<feature type="domain" description="HIRAN" evidence="3">
    <location>
        <begin position="131"/>
        <end position="232"/>
    </location>
</feature>
<dbReference type="Gene3D" id="3.30.70.2330">
    <property type="match status" value="1"/>
</dbReference>
<accession>A0A9W5TY88</accession>
<dbReference type="GO" id="GO:0003676">
    <property type="term" value="F:nucleic acid binding"/>
    <property type="evidence" value="ECO:0007669"/>
    <property type="project" value="InterPro"/>
</dbReference>
<dbReference type="SMART" id="SM00910">
    <property type="entry name" value="HIRAN"/>
    <property type="match status" value="1"/>
</dbReference>
<keyword evidence="5" id="KW-1185">Reference proteome</keyword>
<keyword evidence="2" id="KW-0378">Hydrolase</keyword>
<dbReference type="GO" id="GO:0016818">
    <property type="term" value="F:hydrolase activity, acting on acid anhydrides, in phosphorus-containing anhydrides"/>
    <property type="evidence" value="ECO:0007669"/>
    <property type="project" value="InterPro"/>
</dbReference>
<dbReference type="AlphaFoldDB" id="A0A9W5TY88"/>
<dbReference type="EMBL" id="BMJD01000018">
    <property type="protein sequence ID" value="GGB45470.1"/>
    <property type="molecule type" value="Genomic_DNA"/>
</dbReference>
<evidence type="ECO:0000256" key="1">
    <source>
        <dbReference type="ARBA" id="ARBA00022723"/>
    </source>
</evidence>